<dbReference type="OrthoDB" id="2323347at2"/>
<sequence length="70" mass="8201">MKKLQLRFKTAEGKKRNLVLNYVKSGLDENTVRQAMDKISASKLFEKDTVELYQEVVDAKYIDRTETKVF</sequence>
<name>A0A4R5NGU4_9LACO</name>
<proteinExistence type="predicted"/>
<dbReference type="EMBL" id="PUFN01000007">
    <property type="protein sequence ID" value="TDG73733.1"/>
    <property type="molecule type" value="Genomic_DNA"/>
</dbReference>
<dbReference type="STRING" id="1612.ABB44_05830"/>
<organism evidence="2 3">
    <name type="scientific">Companilactobacillus farciminis</name>
    <dbReference type="NCBI Taxonomy" id="1612"/>
    <lineage>
        <taxon>Bacteria</taxon>
        <taxon>Bacillati</taxon>
        <taxon>Bacillota</taxon>
        <taxon>Bacilli</taxon>
        <taxon>Lactobacillales</taxon>
        <taxon>Lactobacillaceae</taxon>
        <taxon>Companilactobacillus</taxon>
    </lineage>
</organism>
<comment type="caution">
    <text evidence="2">The sequence shown here is derived from an EMBL/GenBank/DDBJ whole genome shotgun (WGS) entry which is preliminary data.</text>
</comment>
<dbReference type="Proteomes" id="UP000747013">
    <property type="component" value="Unassembled WGS sequence"/>
</dbReference>
<keyword evidence="3" id="KW-1185">Reference proteome</keyword>
<evidence type="ECO:0000313" key="1">
    <source>
        <dbReference type="EMBL" id="HJF86741.1"/>
    </source>
</evidence>
<dbReference type="EMBL" id="DYWC01000105">
    <property type="protein sequence ID" value="HJF86741.1"/>
    <property type="molecule type" value="Genomic_DNA"/>
</dbReference>
<dbReference type="Pfam" id="PF11148">
    <property type="entry name" value="DUF2922"/>
    <property type="match status" value="1"/>
</dbReference>
<gene>
    <name evidence="2" type="ORF">C5L30_001225</name>
    <name evidence="1" type="ORF">K8V88_04805</name>
</gene>
<dbReference type="InterPro" id="IPR021321">
    <property type="entry name" value="DUF2922"/>
</dbReference>
<evidence type="ECO:0000313" key="3">
    <source>
        <dbReference type="Proteomes" id="UP000295257"/>
    </source>
</evidence>
<dbReference type="Proteomes" id="UP000295257">
    <property type="component" value="Unassembled WGS sequence"/>
</dbReference>
<accession>A0A4R5NGU4</accession>
<dbReference type="RefSeq" id="WP_010020986.1">
    <property type="nucleotide sequence ID" value="NZ_CP116587.1"/>
</dbReference>
<reference evidence="2 3" key="1">
    <citation type="journal article" date="2019" name="Appl. Microbiol. Biotechnol.">
        <title>Uncovering carbohydrate metabolism through a genotype-phenotype association study of 56 lactic acid bacteria genomes.</title>
        <authorList>
            <person name="Buron-Moles G."/>
            <person name="Chailyan A."/>
            <person name="Dolejs I."/>
            <person name="Forster J."/>
            <person name="Miks M.H."/>
        </authorList>
    </citation>
    <scope>NUCLEOTIDE SEQUENCE [LARGE SCALE GENOMIC DNA]</scope>
    <source>
        <strain evidence="2 3">ATCC 29644</strain>
    </source>
</reference>
<dbReference type="AlphaFoldDB" id="A0A4R5NGU4"/>
<protein>
    <submittedName>
        <fullName evidence="1">DUF2922 domain-containing protein</fullName>
    </submittedName>
</protein>
<reference evidence="2" key="2">
    <citation type="submission" date="2019-02" db="EMBL/GenBank/DDBJ databases">
        <authorList>
            <person name="Buron G."/>
            <person name="Chaylann A."/>
            <person name="Dolejs I."/>
            <person name="Forster J."/>
            <person name="Miks M.H."/>
        </authorList>
    </citation>
    <scope>NUCLEOTIDE SEQUENCE</scope>
    <source>
        <strain evidence="2">ATCC 29644</strain>
    </source>
</reference>
<reference evidence="1" key="3">
    <citation type="journal article" date="2021" name="PeerJ">
        <title>Extensive microbial diversity within the chicken gut microbiome revealed by metagenomics and culture.</title>
        <authorList>
            <person name="Gilroy R."/>
            <person name="Ravi A."/>
            <person name="Getino M."/>
            <person name="Pursley I."/>
            <person name="Horton D.L."/>
            <person name="Alikhan N.F."/>
            <person name="Baker D."/>
            <person name="Gharbi K."/>
            <person name="Hall N."/>
            <person name="Watson M."/>
            <person name="Adriaenssens E.M."/>
            <person name="Foster-Nyarko E."/>
            <person name="Jarju S."/>
            <person name="Secka A."/>
            <person name="Antonio M."/>
            <person name="Oren A."/>
            <person name="Chaudhuri R.R."/>
            <person name="La Ragione R."/>
            <person name="Hildebrand F."/>
            <person name="Pallen M.J."/>
        </authorList>
    </citation>
    <scope>NUCLEOTIDE SEQUENCE</scope>
    <source>
        <strain evidence="1">7886</strain>
    </source>
</reference>
<evidence type="ECO:0000313" key="2">
    <source>
        <dbReference type="EMBL" id="TDG73733.1"/>
    </source>
</evidence>
<reference evidence="1" key="4">
    <citation type="submission" date="2021-09" db="EMBL/GenBank/DDBJ databases">
        <authorList>
            <person name="Gilroy R."/>
        </authorList>
    </citation>
    <scope>NUCLEOTIDE SEQUENCE</scope>
    <source>
        <strain evidence="1">7886</strain>
    </source>
</reference>